<feature type="transmembrane region" description="Helical" evidence="5">
    <location>
        <begin position="66"/>
        <end position="85"/>
    </location>
</feature>
<dbReference type="EMBL" id="UINC01008581">
    <property type="protein sequence ID" value="SVA38594.1"/>
    <property type="molecule type" value="Genomic_DNA"/>
</dbReference>
<evidence type="ECO:0000256" key="4">
    <source>
        <dbReference type="ARBA" id="ARBA00023136"/>
    </source>
</evidence>
<gene>
    <name evidence="6" type="ORF">METZ01_LOCUS91448</name>
</gene>
<sequence length="95" mass="10846">MNNSFEIFDVIGYIAGILCAVQNIPQIYKLYQTKSGKDISKVFLYIGIVSGILWIIFSIHEKNLPVLLFGICEVILLSIVLMMTYKYTHNNDNLN</sequence>
<dbReference type="InterPro" id="IPR006603">
    <property type="entry name" value="PQ-loop_rpt"/>
</dbReference>
<evidence type="ECO:0000256" key="5">
    <source>
        <dbReference type="SAM" id="Phobius"/>
    </source>
</evidence>
<evidence type="ECO:0008006" key="7">
    <source>
        <dbReference type="Google" id="ProtNLM"/>
    </source>
</evidence>
<organism evidence="6">
    <name type="scientific">marine metagenome</name>
    <dbReference type="NCBI Taxonomy" id="408172"/>
    <lineage>
        <taxon>unclassified sequences</taxon>
        <taxon>metagenomes</taxon>
        <taxon>ecological metagenomes</taxon>
    </lineage>
</organism>
<evidence type="ECO:0000256" key="2">
    <source>
        <dbReference type="ARBA" id="ARBA00022692"/>
    </source>
</evidence>
<name>A0A381VEJ7_9ZZZZ</name>
<dbReference type="GO" id="GO:0016020">
    <property type="term" value="C:membrane"/>
    <property type="evidence" value="ECO:0007669"/>
    <property type="project" value="UniProtKB-SubCell"/>
</dbReference>
<proteinExistence type="predicted"/>
<evidence type="ECO:0000256" key="3">
    <source>
        <dbReference type="ARBA" id="ARBA00022989"/>
    </source>
</evidence>
<feature type="transmembrane region" description="Helical" evidence="5">
    <location>
        <begin position="12"/>
        <end position="30"/>
    </location>
</feature>
<feature type="transmembrane region" description="Helical" evidence="5">
    <location>
        <begin position="42"/>
        <end position="60"/>
    </location>
</feature>
<comment type="subcellular location">
    <subcellularLocation>
        <location evidence="1">Membrane</location>
        <topology evidence="1">Multi-pass membrane protein</topology>
    </subcellularLocation>
</comment>
<dbReference type="Pfam" id="PF04193">
    <property type="entry name" value="PQ-loop"/>
    <property type="match status" value="1"/>
</dbReference>
<accession>A0A381VEJ7</accession>
<dbReference type="AlphaFoldDB" id="A0A381VEJ7"/>
<reference evidence="6" key="1">
    <citation type="submission" date="2018-05" db="EMBL/GenBank/DDBJ databases">
        <authorList>
            <person name="Lanie J.A."/>
            <person name="Ng W.-L."/>
            <person name="Kazmierczak K.M."/>
            <person name="Andrzejewski T.M."/>
            <person name="Davidsen T.M."/>
            <person name="Wayne K.J."/>
            <person name="Tettelin H."/>
            <person name="Glass J.I."/>
            <person name="Rusch D."/>
            <person name="Podicherti R."/>
            <person name="Tsui H.-C.T."/>
            <person name="Winkler M.E."/>
        </authorList>
    </citation>
    <scope>NUCLEOTIDE SEQUENCE</scope>
</reference>
<evidence type="ECO:0000313" key="6">
    <source>
        <dbReference type="EMBL" id="SVA38594.1"/>
    </source>
</evidence>
<keyword evidence="3 5" id="KW-1133">Transmembrane helix</keyword>
<protein>
    <recommendedName>
        <fullName evidence="7">PQ-loop repeat-containing protein</fullName>
    </recommendedName>
</protein>
<evidence type="ECO:0000256" key="1">
    <source>
        <dbReference type="ARBA" id="ARBA00004141"/>
    </source>
</evidence>
<keyword evidence="4 5" id="KW-0472">Membrane</keyword>
<dbReference type="Gene3D" id="1.20.1280.290">
    <property type="match status" value="1"/>
</dbReference>
<keyword evidence="2 5" id="KW-0812">Transmembrane</keyword>